<gene>
    <name evidence="5" type="ORF">GCM10009775_14130</name>
</gene>
<dbReference type="PANTHER" id="PTHR44688">
    <property type="entry name" value="DNA-BINDING TRANSCRIPTIONAL ACTIVATOR DEVR_DOSR"/>
    <property type="match status" value="1"/>
</dbReference>
<dbReference type="CDD" id="cd06170">
    <property type="entry name" value="LuxR_C_like"/>
    <property type="match status" value="1"/>
</dbReference>
<evidence type="ECO:0000256" key="1">
    <source>
        <dbReference type="ARBA" id="ARBA00023015"/>
    </source>
</evidence>
<dbReference type="SMART" id="SM00421">
    <property type="entry name" value="HTH_LUXR"/>
    <property type="match status" value="1"/>
</dbReference>
<dbReference type="Pfam" id="PF25873">
    <property type="entry name" value="WHD_MalT"/>
    <property type="match status" value="1"/>
</dbReference>
<evidence type="ECO:0000256" key="2">
    <source>
        <dbReference type="ARBA" id="ARBA00023125"/>
    </source>
</evidence>
<organism evidence="5 6">
    <name type="scientific">Microbacterium aoyamense</name>
    <dbReference type="NCBI Taxonomy" id="344166"/>
    <lineage>
        <taxon>Bacteria</taxon>
        <taxon>Bacillati</taxon>
        <taxon>Actinomycetota</taxon>
        <taxon>Actinomycetes</taxon>
        <taxon>Micrococcales</taxon>
        <taxon>Microbacteriaceae</taxon>
        <taxon>Microbacterium</taxon>
    </lineage>
</organism>
<dbReference type="InterPro" id="IPR027417">
    <property type="entry name" value="P-loop_NTPase"/>
</dbReference>
<dbReference type="SUPFAM" id="SSF52540">
    <property type="entry name" value="P-loop containing nucleoside triphosphate hydrolases"/>
    <property type="match status" value="1"/>
</dbReference>
<dbReference type="EMBL" id="BAAAOF010000002">
    <property type="protein sequence ID" value="GAA1922868.1"/>
    <property type="molecule type" value="Genomic_DNA"/>
</dbReference>
<keyword evidence="3" id="KW-0804">Transcription</keyword>
<evidence type="ECO:0000313" key="5">
    <source>
        <dbReference type="EMBL" id="GAA1922868.1"/>
    </source>
</evidence>
<evidence type="ECO:0000259" key="4">
    <source>
        <dbReference type="PROSITE" id="PS50043"/>
    </source>
</evidence>
<dbReference type="InterPro" id="IPR016032">
    <property type="entry name" value="Sig_transdc_resp-reg_C-effctor"/>
</dbReference>
<keyword evidence="2" id="KW-0238">DNA-binding</keyword>
<protein>
    <submittedName>
        <fullName evidence="5">LuxR family transcriptional regulator</fullName>
    </submittedName>
</protein>
<feature type="domain" description="HTH luxR-type" evidence="4">
    <location>
        <begin position="763"/>
        <end position="828"/>
    </location>
</feature>
<evidence type="ECO:0000313" key="6">
    <source>
        <dbReference type="Proteomes" id="UP001501343"/>
    </source>
</evidence>
<dbReference type="Pfam" id="PF13401">
    <property type="entry name" value="AAA_22"/>
    <property type="match status" value="1"/>
</dbReference>
<dbReference type="InterPro" id="IPR059106">
    <property type="entry name" value="WHD_MalT"/>
</dbReference>
<dbReference type="Proteomes" id="UP001501343">
    <property type="component" value="Unassembled WGS sequence"/>
</dbReference>
<dbReference type="InterPro" id="IPR049945">
    <property type="entry name" value="AAA_22"/>
</dbReference>
<name>A0ABP5AXN4_9MICO</name>
<accession>A0ABP5AXN4</accession>
<comment type="caution">
    <text evidence="5">The sequence shown here is derived from an EMBL/GenBank/DDBJ whole genome shotgun (WGS) entry which is preliminary data.</text>
</comment>
<evidence type="ECO:0000256" key="3">
    <source>
        <dbReference type="ARBA" id="ARBA00023163"/>
    </source>
</evidence>
<reference evidence="6" key="1">
    <citation type="journal article" date="2019" name="Int. J. Syst. Evol. Microbiol.">
        <title>The Global Catalogue of Microorganisms (GCM) 10K type strain sequencing project: providing services to taxonomists for standard genome sequencing and annotation.</title>
        <authorList>
            <consortium name="The Broad Institute Genomics Platform"/>
            <consortium name="The Broad Institute Genome Sequencing Center for Infectious Disease"/>
            <person name="Wu L."/>
            <person name="Ma J."/>
        </authorList>
    </citation>
    <scope>NUCLEOTIDE SEQUENCE [LARGE SCALE GENOMIC DNA]</scope>
    <source>
        <strain evidence="6">JCM 14900</strain>
    </source>
</reference>
<dbReference type="Gene3D" id="1.10.10.10">
    <property type="entry name" value="Winged helix-like DNA-binding domain superfamily/Winged helix DNA-binding domain"/>
    <property type="match status" value="1"/>
</dbReference>
<dbReference type="PANTHER" id="PTHR44688:SF16">
    <property type="entry name" value="DNA-BINDING TRANSCRIPTIONAL ACTIVATOR DEVR_DOSR"/>
    <property type="match status" value="1"/>
</dbReference>
<sequence>MDAPLTLLVAPAGSGKSVLLTQWAAALDGVLVGWLDLSGADDDAVYFARRLIDELQGISEGFAELAHAPRAASTGLGDALIEALAASFADALEEVVVIFDDLHRLSNREIVTDLWRLVDRLPGNAHFVFSSRIDLSLGFSRHRLEYAPVELRQSDLAFNGAEAAALLSRITRRSIDDETAAAVVEHTEGWAAGIQLSGLGLRFRTDARQFMDALVDSDRLVIDYLSEEVLDAQSPERLQALLDLSVLDELTPGVVEAVAGMGDGAAFLGELERESLFVIPVAGKPGRFRFHHLFRDLLRYRLRATDIDAEASLLRTVAEWHTSHGDLAIAIEALLAGSHWSGAMDLILTRGREVYERGETATVARWLAEIPSEERRPREDAELLYAVLEGMSGRPVIAETAARELLADPAVTSGMQVVGNAYLSGLVQFLPHPRVYIEDGTRALELLATTDDHVALPNLLNLTQPATLEIFAKISVARGHLLLGDSGTARALMREALEGDRSAYAPYRIHALGSLALAEAWDGYLRRATDLADEALEMSRQLDLLTHAAPADAYLARSLVAIKRGEPEAGAFALHEGYVRAASNARAQLMWIAHAEARLVDPDGTELTAHSPATPPPPLVADALEAIARRQQRESGRPAKPTNTRTWSRVAYEDVASMLASGDPGAARTRLASFAFPDPMPPSVYVDVQLLGAWIADLERRLPESREHLRRALDAAQPEELVQPFRRAGSRVLQLIRELPGAPDGFRRVILERTGIASQRPPMETLIEPLTARELELLAYLPSRLTNAELAARCFVSLNTVKTHMAHIYRKLGANGRDAAIARARELGLIEEPDVARMG</sequence>
<dbReference type="Pfam" id="PF00196">
    <property type="entry name" value="GerE"/>
    <property type="match status" value="1"/>
</dbReference>
<dbReference type="PROSITE" id="PS50043">
    <property type="entry name" value="HTH_LUXR_2"/>
    <property type="match status" value="1"/>
</dbReference>
<dbReference type="InterPro" id="IPR000792">
    <property type="entry name" value="Tscrpt_reg_LuxR_C"/>
</dbReference>
<dbReference type="SUPFAM" id="SSF46894">
    <property type="entry name" value="C-terminal effector domain of the bipartite response regulators"/>
    <property type="match status" value="1"/>
</dbReference>
<keyword evidence="6" id="KW-1185">Reference proteome</keyword>
<dbReference type="InterPro" id="IPR036388">
    <property type="entry name" value="WH-like_DNA-bd_sf"/>
</dbReference>
<dbReference type="PRINTS" id="PR00038">
    <property type="entry name" value="HTHLUXR"/>
</dbReference>
<proteinExistence type="predicted"/>
<keyword evidence="1" id="KW-0805">Transcription regulation</keyword>